<evidence type="ECO:0000313" key="2">
    <source>
        <dbReference type="Proteomes" id="UP000708576"/>
    </source>
</evidence>
<proteinExistence type="predicted"/>
<name>A0ABS5K0X9_9BACT</name>
<evidence type="ECO:0008006" key="3">
    <source>
        <dbReference type="Google" id="ProtNLM"/>
    </source>
</evidence>
<accession>A0ABS5K0X9</accession>
<reference evidence="1 2" key="1">
    <citation type="journal article" date="2015" name="Int. J. Syst. Evol. Microbiol.">
        <title>Carboxylicivirga linearis sp. nov., isolated from a sea cucumber culture pond.</title>
        <authorList>
            <person name="Wang F.Q."/>
            <person name="Zhou Y.X."/>
            <person name="Lin X.Z."/>
            <person name="Chen G.J."/>
            <person name="Du Z.J."/>
        </authorList>
    </citation>
    <scope>NUCLEOTIDE SEQUENCE [LARGE SCALE GENOMIC DNA]</scope>
    <source>
        <strain evidence="1 2">FB218</strain>
    </source>
</reference>
<dbReference type="EMBL" id="JAGUCO010000030">
    <property type="protein sequence ID" value="MBS2100818.1"/>
    <property type="molecule type" value="Genomic_DNA"/>
</dbReference>
<dbReference type="Proteomes" id="UP000708576">
    <property type="component" value="Unassembled WGS sequence"/>
</dbReference>
<dbReference type="RefSeq" id="WP_212219415.1">
    <property type="nucleotide sequence ID" value="NZ_JAGUCO010000030.1"/>
</dbReference>
<keyword evidence="2" id="KW-1185">Reference proteome</keyword>
<organism evidence="1 2">
    <name type="scientific">Carboxylicivirga linearis</name>
    <dbReference type="NCBI Taxonomy" id="1628157"/>
    <lineage>
        <taxon>Bacteria</taxon>
        <taxon>Pseudomonadati</taxon>
        <taxon>Bacteroidota</taxon>
        <taxon>Bacteroidia</taxon>
        <taxon>Marinilabiliales</taxon>
        <taxon>Marinilabiliaceae</taxon>
        <taxon>Carboxylicivirga</taxon>
    </lineage>
</organism>
<evidence type="ECO:0000313" key="1">
    <source>
        <dbReference type="EMBL" id="MBS2100818.1"/>
    </source>
</evidence>
<comment type="caution">
    <text evidence="1">The sequence shown here is derived from an EMBL/GenBank/DDBJ whole genome shotgun (WGS) entry which is preliminary data.</text>
</comment>
<sequence length="121" mass="14190">MEKRTCLYCHEPMRGRSDKKFCCVQCKSSYHNQSTSSIEAYVRSVNKQLRANRSAMHRACPEGKATVRKEFLKKLGMDFKHLTHTWKSKGGNLYYFCYDYGYTQSSEVGKVLVIQQQHYMI</sequence>
<protein>
    <recommendedName>
        <fullName evidence="3">Transposase</fullName>
    </recommendedName>
</protein>
<gene>
    <name evidence="1" type="ORF">KEM10_21205</name>
</gene>